<reference evidence="1 2" key="1">
    <citation type="submission" date="2024-01" db="EMBL/GenBank/DDBJ databases">
        <authorList>
            <person name="Alioto T."/>
            <person name="Alioto T."/>
            <person name="Gomez Garrido J."/>
        </authorList>
    </citation>
    <scope>NUCLEOTIDE SEQUENCE [LARGE SCALE GENOMIC DNA]</scope>
</reference>
<dbReference type="Proteomes" id="UP001314229">
    <property type="component" value="Unassembled WGS sequence"/>
</dbReference>
<proteinExistence type="predicted"/>
<accession>A0AAV1MYN4</accession>
<protein>
    <submittedName>
        <fullName evidence="1">Uncharacterized protein LOC117756546</fullName>
    </submittedName>
</protein>
<dbReference type="EMBL" id="CAWUFR010000008">
    <property type="protein sequence ID" value="CAK6951935.1"/>
    <property type="molecule type" value="Genomic_DNA"/>
</dbReference>
<gene>
    <name evidence="1" type="ORF">FSCOSCO3_A020318</name>
</gene>
<name>A0AAV1MYN4_SCOSC</name>
<organism evidence="1 2">
    <name type="scientific">Scomber scombrus</name>
    <name type="common">Atlantic mackerel</name>
    <name type="synonym">Scomber vernalis</name>
    <dbReference type="NCBI Taxonomy" id="13677"/>
    <lineage>
        <taxon>Eukaryota</taxon>
        <taxon>Metazoa</taxon>
        <taxon>Chordata</taxon>
        <taxon>Craniata</taxon>
        <taxon>Vertebrata</taxon>
        <taxon>Euteleostomi</taxon>
        <taxon>Actinopterygii</taxon>
        <taxon>Neopterygii</taxon>
        <taxon>Teleostei</taxon>
        <taxon>Neoteleostei</taxon>
        <taxon>Acanthomorphata</taxon>
        <taxon>Pelagiaria</taxon>
        <taxon>Scombriformes</taxon>
        <taxon>Scombridae</taxon>
        <taxon>Scomber</taxon>
    </lineage>
</organism>
<sequence length="219" mass="24633">MLKAQDSQMRQVEDNADDFVHIFDDASGDSAVNGQERRFNDIDFQHAPETAGPISVECKPRLQRAVKPLQDNPEIQLDKGVQGQIGKGLDQNIMKTRVEVALRQVQTERGSAAKYRARKFSPVPQPFSSHQTCISPTSVMTSLKSKQVVNVNQKPMLKIKASVSSSIDNPEIREQIVEKNYEDLSETAQRTISDVDNDFLEFEGTSEDVTVHYLTLQKR</sequence>
<keyword evidence="2" id="KW-1185">Reference proteome</keyword>
<dbReference type="AlphaFoldDB" id="A0AAV1MYN4"/>
<evidence type="ECO:0000313" key="2">
    <source>
        <dbReference type="Proteomes" id="UP001314229"/>
    </source>
</evidence>
<comment type="caution">
    <text evidence="1">The sequence shown here is derived from an EMBL/GenBank/DDBJ whole genome shotgun (WGS) entry which is preliminary data.</text>
</comment>
<evidence type="ECO:0000313" key="1">
    <source>
        <dbReference type="EMBL" id="CAK6951935.1"/>
    </source>
</evidence>